<dbReference type="PANTHER" id="PTHR10612">
    <property type="entry name" value="APOLIPOPROTEIN D"/>
    <property type="match status" value="1"/>
</dbReference>
<dbReference type="RefSeq" id="WP_052176489.1">
    <property type="nucleotide sequence ID" value="NZ_FNNA01000001.1"/>
</dbReference>
<comment type="similarity">
    <text evidence="1 2">Belongs to the calycin superfamily. Lipocalin family.</text>
</comment>
<dbReference type="SUPFAM" id="SSF50814">
    <property type="entry name" value="Lipocalins"/>
    <property type="match status" value="1"/>
</dbReference>
<comment type="subcellular location">
    <subcellularLocation>
        <location evidence="2">Cell outer membrane</location>
    </subcellularLocation>
</comment>
<dbReference type="GO" id="GO:0009279">
    <property type="term" value="C:cell outer membrane"/>
    <property type="evidence" value="ECO:0007669"/>
    <property type="project" value="UniProtKB-SubCell"/>
</dbReference>
<feature type="domain" description="Lipocalin/cytosolic fatty-acid binding" evidence="3">
    <location>
        <begin position="30"/>
        <end position="175"/>
    </location>
</feature>
<evidence type="ECO:0000256" key="2">
    <source>
        <dbReference type="PIRNR" id="PIRNR036893"/>
    </source>
</evidence>
<keyword evidence="2" id="KW-0998">Cell outer membrane</keyword>
<dbReference type="GO" id="GO:0006950">
    <property type="term" value="P:response to stress"/>
    <property type="evidence" value="ECO:0007669"/>
    <property type="project" value="UniProtKB-ARBA"/>
</dbReference>
<keyword evidence="2 4" id="KW-0449">Lipoprotein</keyword>
<dbReference type="GO" id="GO:0008289">
    <property type="term" value="F:lipid binding"/>
    <property type="evidence" value="ECO:0007669"/>
    <property type="project" value="UniProtKB-UniRule"/>
</dbReference>
<keyword evidence="5" id="KW-1185">Reference proteome</keyword>
<dbReference type="OrthoDB" id="594739at2"/>
<dbReference type="PANTHER" id="PTHR10612:SF34">
    <property type="entry name" value="APOLIPOPROTEIN D"/>
    <property type="match status" value="1"/>
</dbReference>
<comment type="function">
    <text evidence="2">Involved in the storage or transport of lipids necessary for membrane maintenance under stressful conditions. Displays a binding preference for lysophospholipids.</text>
</comment>
<dbReference type="EMBL" id="FNNA01000001">
    <property type="protein sequence ID" value="SDW28007.1"/>
    <property type="molecule type" value="Genomic_DNA"/>
</dbReference>
<reference evidence="5" key="1">
    <citation type="submission" date="2016-10" db="EMBL/GenBank/DDBJ databases">
        <authorList>
            <person name="Varghese N."/>
            <person name="Submissions S."/>
        </authorList>
    </citation>
    <scope>NUCLEOTIDE SEQUENCE [LARGE SCALE GENOMIC DNA]</scope>
    <source>
        <strain evidence="5">DSM 29303</strain>
    </source>
</reference>
<dbReference type="InterPro" id="IPR022271">
    <property type="entry name" value="Lipocalin_ApoD"/>
</dbReference>
<dbReference type="CDD" id="cd19438">
    <property type="entry name" value="lipocalin_Blc-like"/>
    <property type="match status" value="1"/>
</dbReference>
<proteinExistence type="inferred from homology"/>
<evidence type="ECO:0000313" key="4">
    <source>
        <dbReference type="EMBL" id="SDW28007.1"/>
    </source>
</evidence>
<feature type="signal peptide" evidence="2">
    <location>
        <begin position="1"/>
        <end position="19"/>
    </location>
</feature>
<name>A0A1H2S8L6_9RHOB</name>
<dbReference type="Gene3D" id="2.40.128.20">
    <property type="match status" value="1"/>
</dbReference>
<comment type="subunit">
    <text evidence="2">Homodimer.</text>
</comment>
<accession>A0A1H2S8L6</accession>
<sequence>MKIAQALAVSLLTLTPAFAQDAGTVAKTEIDPEAYVGTWYEIARTPAKFQEMCTGGVTATYALAGEKVTVTNRCDGPGGAVATIEGTATVVGGNFNTLDVQFPVGDMSQGVNYTVAAASDVVDGKYQWAAVRSPEENIGWILARTPELDAATRAEAVKALETAGVDVSQLKDTAQPPQSYKVGE</sequence>
<protein>
    <recommendedName>
        <fullName evidence="2">Outer membrane lipoprotein Blc</fullName>
    </recommendedName>
</protein>
<keyword evidence="2" id="KW-0446">Lipid-binding</keyword>
<keyword evidence="2" id="KW-0732">Signal</keyword>
<dbReference type="InterPro" id="IPR047202">
    <property type="entry name" value="Lipocalin_Blc-like_dom"/>
</dbReference>
<dbReference type="InterPro" id="IPR000566">
    <property type="entry name" value="Lipocln_cytosolic_FA-bd_dom"/>
</dbReference>
<dbReference type="AlphaFoldDB" id="A0A1H2S8L6"/>
<dbReference type="PROSITE" id="PS00213">
    <property type="entry name" value="LIPOCALIN"/>
    <property type="match status" value="1"/>
</dbReference>
<dbReference type="PIRSF" id="PIRSF036893">
    <property type="entry name" value="Lipocalin_ApoD"/>
    <property type="match status" value="1"/>
</dbReference>
<organism evidence="4 5">
    <name type="scientific">Paracoccus sanguinis</name>
    <dbReference type="NCBI Taxonomy" id="1545044"/>
    <lineage>
        <taxon>Bacteria</taxon>
        <taxon>Pseudomonadati</taxon>
        <taxon>Pseudomonadota</taxon>
        <taxon>Alphaproteobacteria</taxon>
        <taxon>Rhodobacterales</taxon>
        <taxon>Paracoccaceae</taxon>
        <taxon>Paracoccus</taxon>
    </lineage>
</organism>
<dbReference type="InterPro" id="IPR022272">
    <property type="entry name" value="Lipocalin_CS"/>
</dbReference>
<keyword evidence="2" id="KW-0472">Membrane</keyword>
<feature type="chain" id="PRO_5013435819" description="Outer membrane lipoprotein Blc" evidence="2">
    <location>
        <begin position="20"/>
        <end position="184"/>
    </location>
</feature>
<dbReference type="Proteomes" id="UP000182944">
    <property type="component" value="Unassembled WGS sequence"/>
</dbReference>
<evidence type="ECO:0000259" key="3">
    <source>
        <dbReference type="Pfam" id="PF08212"/>
    </source>
</evidence>
<evidence type="ECO:0000313" key="5">
    <source>
        <dbReference type="Proteomes" id="UP000182944"/>
    </source>
</evidence>
<gene>
    <name evidence="4" type="ORF">SAMN05444276_101556</name>
</gene>
<dbReference type="Pfam" id="PF08212">
    <property type="entry name" value="Lipocalin_2"/>
    <property type="match status" value="1"/>
</dbReference>
<evidence type="ECO:0000256" key="1">
    <source>
        <dbReference type="ARBA" id="ARBA00006889"/>
    </source>
</evidence>
<dbReference type="InterPro" id="IPR012674">
    <property type="entry name" value="Calycin"/>
</dbReference>